<organism evidence="1 2">
    <name type="scientific">Eumeta variegata</name>
    <name type="common">Bagworm moth</name>
    <name type="synonym">Eumeta japonica</name>
    <dbReference type="NCBI Taxonomy" id="151549"/>
    <lineage>
        <taxon>Eukaryota</taxon>
        <taxon>Metazoa</taxon>
        <taxon>Ecdysozoa</taxon>
        <taxon>Arthropoda</taxon>
        <taxon>Hexapoda</taxon>
        <taxon>Insecta</taxon>
        <taxon>Pterygota</taxon>
        <taxon>Neoptera</taxon>
        <taxon>Endopterygota</taxon>
        <taxon>Lepidoptera</taxon>
        <taxon>Glossata</taxon>
        <taxon>Ditrysia</taxon>
        <taxon>Tineoidea</taxon>
        <taxon>Psychidae</taxon>
        <taxon>Oiketicinae</taxon>
        <taxon>Eumeta</taxon>
    </lineage>
</organism>
<comment type="caution">
    <text evidence="1">The sequence shown here is derived from an EMBL/GenBank/DDBJ whole genome shotgun (WGS) entry which is preliminary data.</text>
</comment>
<protein>
    <submittedName>
        <fullName evidence="1">Uncharacterized protein</fullName>
    </submittedName>
</protein>
<evidence type="ECO:0000313" key="2">
    <source>
        <dbReference type="Proteomes" id="UP000299102"/>
    </source>
</evidence>
<name>A0A4C1SD32_EUMVA</name>
<dbReference type="EMBL" id="BGZK01006662">
    <property type="protein sequence ID" value="GBP00002.1"/>
    <property type="molecule type" value="Genomic_DNA"/>
</dbReference>
<dbReference type="AlphaFoldDB" id="A0A4C1SD32"/>
<evidence type="ECO:0000313" key="1">
    <source>
        <dbReference type="EMBL" id="GBP00002.1"/>
    </source>
</evidence>
<keyword evidence="2" id="KW-1185">Reference proteome</keyword>
<proteinExistence type="predicted"/>
<dbReference type="Proteomes" id="UP000299102">
    <property type="component" value="Unassembled WGS sequence"/>
</dbReference>
<reference evidence="1 2" key="1">
    <citation type="journal article" date="2019" name="Commun. Biol.">
        <title>The bagworm genome reveals a unique fibroin gene that provides high tensile strength.</title>
        <authorList>
            <person name="Kono N."/>
            <person name="Nakamura H."/>
            <person name="Ohtoshi R."/>
            <person name="Tomita M."/>
            <person name="Numata K."/>
            <person name="Arakawa K."/>
        </authorList>
    </citation>
    <scope>NUCLEOTIDE SEQUENCE [LARGE SCALE GENOMIC DNA]</scope>
</reference>
<gene>
    <name evidence="1" type="ORF">EVAR_91761_1</name>
</gene>
<accession>A0A4C1SD32</accession>
<sequence length="88" mass="9621">MVKINAKLLKRSQIPVLRYLTVLGSLNCSDNLKDNGDGCGDTRPGIAGEGIRAEAEDRGVRSDSFSAKSTICHGRRDVELSDHFVLLY</sequence>